<feature type="transmembrane region" description="Helical" evidence="1">
    <location>
        <begin position="284"/>
        <end position="300"/>
    </location>
</feature>
<keyword evidence="1" id="KW-0812">Transmembrane</keyword>
<proteinExistence type="predicted"/>
<dbReference type="AlphaFoldDB" id="A0A0M3HQJ1"/>
<feature type="transmembrane region" description="Helical" evidence="1">
    <location>
        <begin position="255"/>
        <end position="272"/>
    </location>
</feature>
<keyword evidence="2" id="KW-1185">Reference proteome</keyword>
<feature type="transmembrane region" description="Helical" evidence="1">
    <location>
        <begin position="74"/>
        <end position="93"/>
    </location>
</feature>
<evidence type="ECO:0000313" key="2">
    <source>
        <dbReference type="Proteomes" id="UP000036681"/>
    </source>
</evidence>
<feature type="transmembrane region" description="Helical" evidence="1">
    <location>
        <begin position="371"/>
        <end position="389"/>
    </location>
</feature>
<feature type="transmembrane region" description="Helical" evidence="1">
    <location>
        <begin position="12"/>
        <end position="28"/>
    </location>
</feature>
<organism evidence="2 3">
    <name type="scientific">Ascaris lumbricoides</name>
    <name type="common">Giant roundworm</name>
    <dbReference type="NCBI Taxonomy" id="6252"/>
    <lineage>
        <taxon>Eukaryota</taxon>
        <taxon>Metazoa</taxon>
        <taxon>Ecdysozoa</taxon>
        <taxon>Nematoda</taxon>
        <taxon>Chromadorea</taxon>
        <taxon>Rhabditida</taxon>
        <taxon>Spirurina</taxon>
        <taxon>Ascaridomorpha</taxon>
        <taxon>Ascaridoidea</taxon>
        <taxon>Ascarididae</taxon>
        <taxon>Ascaris</taxon>
    </lineage>
</organism>
<evidence type="ECO:0000313" key="3">
    <source>
        <dbReference type="WBParaSite" id="ALUE_0000438101-mRNA-1"/>
    </source>
</evidence>
<feature type="transmembrane region" description="Helical" evidence="1">
    <location>
        <begin position="48"/>
        <end position="67"/>
    </location>
</feature>
<keyword evidence="1" id="KW-1133">Transmembrane helix</keyword>
<dbReference type="Gene3D" id="1.20.1250.20">
    <property type="entry name" value="MFS general substrate transporter like domains"/>
    <property type="match status" value="1"/>
</dbReference>
<keyword evidence="1" id="KW-0472">Membrane</keyword>
<feature type="transmembrane region" description="Helical" evidence="1">
    <location>
        <begin position="306"/>
        <end position="324"/>
    </location>
</feature>
<feature type="transmembrane region" description="Helical" evidence="1">
    <location>
        <begin position="170"/>
        <end position="191"/>
    </location>
</feature>
<dbReference type="Proteomes" id="UP000036681">
    <property type="component" value="Unplaced"/>
</dbReference>
<name>A0A0M3HQJ1_ASCLU</name>
<accession>A0A0M3HQJ1</accession>
<evidence type="ECO:0000256" key="1">
    <source>
        <dbReference type="SAM" id="Phobius"/>
    </source>
</evidence>
<protein>
    <submittedName>
        <fullName evidence="3">MFS domain-containing protein</fullName>
    </submittedName>
</protein>
<reference evidence="3" key="1">
    <citation type="submission" date="2017-02" db="UniProtKB">
        <authorList>
            <consortium name="WormBaseParasite"/>
        </authorList>
    </citation>
    <scope>IDENTIFICATION</scope>
</reference>
<dbReference type="PANTHER" id="PTHR24002">
    <property type="entry name" value="SOLUTE CARRIER FAMILY 22 MEMBER 18"/>
    <property type="match status" value="1"/>
</dbReference>
<dbReference type="WBParaSite" id="ALUE_0000438101-mRNA-1">
    <property type="protein sequence ID" value="ALUE_0000438101-mRNA-1"/>
    <property type="gene ID" value="ALUE_0000438101"/>
</dbReference>
<dbReference type="GO" id="GO:0005635">
    <property type="term" value="C:nuclear envelope"/>
    <property type="evidence" value="ECO:0007669"/>
    <property type="project" value="TreeGrafter"/>
</dbReference>
<sequence>MVSRKEKERISWVILLLYGLFSTFDQWTRVLVPFVQWQLQPRPNLFDLLLLNAIGNCAILIGGFFIAQLIDSSGCRTAAIVVTVITAAYQLVISQISNYYVFGLAQLLLVGNHLPMVVDAMIAQLIGEDGDDKERAILIARLTIPESIAYAVGPYLAIQVVFIISPSLELSQTICGCLHLLIAIPLIYWMIPNKEHGGSSSYLPSMEAYKEMLYESKLRWSLLFLTIVAAPYSAYDQVMRMSLSSHVLFSPTDMAKLAFLLGITALIGNIFMLPALQTRMGPQALLQLSMGILAMSYLYLSQVSEYVYLLIGMPLQILGICIALGQLSAQIMGNVGRANLGKAAALNRGAQLAASAMAPIITGYYVDADEVSTLCYVSAFLSLVGIVAVHKYANFMRTHFHNLPIRTHDD</sequence>
<feature type="transmembrane region" description="Helical" evidence="1">
    <location>
        <begin position="218"/>
        <end position="235"/>
    </location>
</feature>
<feature type="transmembrane region" description="Helical" evidence="1">
    <location>
        <begin position="147"/>
        <end position="164"/>
    </location>
</feature>
<feature type="transmembrane region" description="Helical" evidence="1">
    <location>
        <begin position="345"/>
        <end position="365"/>
    </location>
</feature>
<dbReference type="SUPFAM" id="SSF103473">
    <property type="entry name" value="MFS general substrate transporter"/>
    <property type="match status" value="1"/>
</dbReference>
<dbReference type="InterPro" id="IPR036259">
    <property type="entry name" value="MFS_trans_sf"/>
</dbReference>
<dbReference type="PANTHER" id="PTHR24002:SF4">
    <property type="entry name" value="MFS DOMAIN-CONTAINING PROTEIN"/>
    <property type="match status" value="1"/>
</dbReference>